<comment type="similarity">
    <text evidence="7">Belongs to the glycosyltransferase 87 family.</text>
</comment>
<dbReference type="GO" id="GO:0016758">
    <property type="term" value="F:hexosyltransferase activity"/>
    <property type="evidence" value="ECO:0007669"/>
    <property type="project" value="InterPro"/>
</dbReference>
<name>A0A7T4EEH8_9CORY</name>
<dbReference type="GO" id="GO:0005886">
    <property type="term" value="C:plasma membrane"/>
    <property type="evidence" value="ECO:0007669"/>
    <property type="project" value="UniProtKB-SubCell"/>
</dbReference>
<feature type="compositionally biased region" description="Basic and acidic residues" evidence="8">
    <location>
        <begin position="9"/>
        <end position="21"/>
    </location>
</feature>
<evidence type="ECO:0000256" key="2">
    <source>
        <dbReference type="ARBA" id="ARBA00022475"/>
    </source>
</evidence>
<feature type="region of interest" description="Disordered" evidence="8">
    <location>
        <begin position="1"/>
        <end position="28"/>
    </location>
</feature>
<evidence type="ECO:0000256" key="5">
    <source>
        <dbReference type="ARBA" id="ARBA00022989"/>
    </source>
</evidence>
<sequence>MQKQVADGHNADRHVPDRREPNQGVATRNGADKGLALYPTALITVGLVAGLAVLWQQVRMNDEPIDMAIYIEGVRTFIRGGEVYSQPMQVGTVLLPFIYPPFGALVMVPLALLGVKLAGDIMIASSALLLLTCLHLVARAILTPAGTSTTTQHVLVAVTWPAVMLLEPIVLNSSFAQINIIIMGLVVLDLVPRRRFLPQGTLIGIAVAIKLTPLVMLFFFLLNRNIRAILVSFASTILATLIAAAVRWDVTVEYFSSTLLGLGSGQDAGVNTAYQSNSSFKGMIMRWFTSEDALNAHSGLLNVTWLVLSFAAIGLVGWLMVALVRRGLDVDAWLCNAILMLLISPISWSHHWVWVAIFIPVFAWRWYTVFGRPRALGFVLGMWTLLMVTNPPKWWFGDAIDLYALSWWKTFLVSDYVWLALAVLALYALACQHLPVTSARKSPAEAGR</sequence>
<evidence type="ECO:0000313" key="12">
    <source>
        <dbReference type="Proteomes" id="UP000596145"/>
    </source>
</evidence>
<feature type="transmembrane region" description="Helical" evidence="9">
    <location>
        <begin position="330"/>
        <end position="346"/>
    </location>
</feature>
<keyword evidence="4 9" id="KW-0812">Transmembrane</keyword>
<dbReference type="Pfam" id="PF09594">
    <property type="entry name" value="GT87"/>
    <property type="match status" value="1"/>
</dbReference>
<organism evidence="10 12">
    <name type="scientific">Corynebacterium glucuronolyticum</name>
    <dbReference type="NCBI Taxonomy" id="39791"/>
    <lineage>
        <taxon>Bacteria</taxon>
        <taxon>Bacillati</taxon>
        <taxon>Actinomycetota</taxon>
        <taxon>Actinomycetes</taxon>
        <taxon>Mycobacteriales</taxon>
        <taxon>Corynebacteriaceae</taxon>
        <taxon>Corynebacterium</taxon>
    </lineage>
</organism>
<evidence type="ECO:0000256" key="3">
    <source>
        <dbReference type="ARBA" id="ARBA00022679"/>
    </source>
</evidence>
<protein>
    <submittedName>
        <fullName evidence="10">DUF2029 domain-containing protein</fullName>
    </submittedName>
</protein>
<dbReference type="Proteomes" id="UP000617681">
    <property type="component" value="Chromosome"/>
</dbReference>
<evidence type="ECO:0000256" key="9">
    <source>
        <dbReference type="SAM" id="Phobius"/>
    </source>
</evidence>
<dbReference type="Proteomes" id="UP000596145">
    <property type="component" value="Chromosome"/>
</dbReference>
<evidence type="ECO:0000256" key="4">
    <source>
        <dbReference type="ARBA" id="ARBA00022692"/>
    </source>
</evidence>
<feature type="transmembrane region" description="Helical" evidence="9">
    <location>
        <begin position="375"/>
        <end position="396"/>
    </location>
</feature>
<feature type="transmembrane region" description="Helical" evidence="9">
    <location>
        <begin position="352"/>
        <end position="368"/>
    </location>
</feature>
<feature type="transmembrane region" description="Helical" evidence="9">
    <location>
        <begin position="229"/>
        <end position="248"/>
    </location>
</feature>
<dbReference type="AlphaFoldDB" id="A0A7T4EEH8"/>
<reference evidence="10 12" key="1">
    <citation type="submission" date="2020-12" db="EMBL/GenBank/DDBJ databases">
        <title>FDA dAtabase for Regulatory Grade micrObial Sequences (FDA-ARGOS): Supporting development and validation of Infectious Disease Dx tests.</title>
        <authorList>
            <person name="Sproer C."/>
            <person name="Gronow S."/>
            <person name="Severitt S."/>
            <person name="Schroder I."/>
            <person name="Tallon L."/>
            <person name="Sadzewicz L."/>
            <person name="Zhao X."/>
            <person name="Boylan J."/>
            <person name="Ott S."/>
            <person name="Bowen H."/>
            <person name="Vavikolanu K."/>
            <person name="Mehta A."/>
            <person name="Aluvathingal J."/>
            <person name="Nadendla S."/>
            <person name="Lowell S."/>
            <person name="Myers T."/>
            <person name="Yan Y."/>
            <person name="Sichtig H."/>
        </authorList>
    </citation>
    <scope>NUCLEOTIDE SEQUENCE [LARGE SCALE GENOMIC DNA]</scope>
    <source>
        <strain evidence="10 12">FDAARGOS_1053</strain>
        <strain evidence="11">FDAARGOS_1191</strain>
    </source>
</reference>
<gene>
    <name evidence="10" type="ORF">I6I10_10625</name>
    <name evidence="11" type="ORF">I6J21_05515</name>
</gene>
<feature type="transmembrane region" description="Helical" evidence="9">
    <location>
        <begin position="35"/>
        <end position="55"/>
    </location>
</feature>
<evidence type="ECO:0000313" key="11">
    <source>
        <dbReference type="EMBL" id="QRP71579.1"/>
    </source>
</evidence>
<dbReference type="RefSeq" id="WP_005392245.1">
    <property type="nucleotide sequence ID" value="NZ_CP066007.1"/>
</dbReference>
<evidence type="ECO:0000256" key="1">
    <source>
        <dbReference type="ARBA" id="ARBA00004651"/>
    </source>
</evidence>
<evidence type="ECO:0000256" key="8">
    <source>
        <dbReference type="SAM" id="MobiDB-lite"/>
    </source>
</evidence>
<evidence type="ECO:0000256" key="7">
    <source>
        <dbReference type="ARBA" id="ARBA00024033"/>
    </source>
</evidence>
<dbReference type="GeneID" id="92759856"/>
<dbReference type="EMBL" id="CP066007">
    <property type="protein sequence ID" value="QQB45910.1"/>
    <property type="molecule type" value="Genomic_DNA"/>
</dbReference>
<keyword evidence="3" id="KW-0808">Transferase</keyword>
<dbReference type="InterPro" id="IPR018584">
    <property type="entry name" value="GT87"/>
</dbReference>
<keyword evidence="6 9" id="KW-0472">Membrane</keyword>
<feature type="transmembrane region" description="Helical" evidence="9">
    <location>
        <begin position="121"/>
        <end position="142"/>
    </location>
</feature>
<feature type="transmembrane region" description="Helical" evidence="9">
    <location>
        <begin position="416"/>
        <end position="434"/>
    </location>
</feature>
<feature type="transmembrane region" description="Helical" evidence="9">
    <location>
        <begin position="93"/>
        <end position="115"/>
    </location>
</feature>
<keyword evidence="5 9" id="KW-1133">Transmembrane helix</keyword>
<keyword evidence="2" id="KW-1003">Cell membrane</keyword>
<dbReference type="OrthoDB" id="9774600at2"/>
<comment type="subcellular location">
    <subcellularLocation>
        <location evidence="1">Cell membrane</location>
        <topology evidence="1">Multi-pass membrane protein</topology>
    </subcellularLocation>
</comment>
<evidence type="ECO:0000256" key="6">
    <source>
        <dbReference type="ARBA" id="ARBA00023136"/>
    </source>
</evidence>
<proteinExistence type="inferred from homology"/>
<feature type="transmembrane region" description="Helical" evidence="9">
    <location>
        <begin position="303"/>
        <end position="323"/>
    </location>
</feature>
<feature type="transmembrane region" description="Helical" evidence="9">
    <location>
        <begin position="202"/>
        <end position="222"/>
    </location>
</feature>
<evidence type="ECO:0000313" key="10">
    <source>
        <dbReference type="EMBL" id="QQB45910.1"/>
    </source>
</evidence>
<dbReference type="EMBL" id="CP069534">
    <property type="protein sequence ID" value="QRP71579.1"/>
    <property type="molecule type" value="Genomic_DNA"/>
</dbReference>
<accession>A0A7T4EEH8</accession>